<keyword evidence="4" id="KW-1185">Reference proteome</keyword>
<evidence type="ECO:0000313" key="3">
    <source>
        <dbReference type="EMBL" id="AHG02165.1"/>
    </source>
</evidence>
<evidence type="ECO:0000313" key="4">
    <source>
        <dbReference type="Proteomes" id="UP000019024"/>
    </source>
</evidence>
<comment type="similarity">
    <text evidence="1">Belongs to the universal stress protein A family.</text>
</comment>
<reference evidence="3 4" key="1">
    <citation type="submission" date="2014-01" db="EMBL/GenBank/DDBJ databases">
        <authorList>
            <consortium name="DOE Joint Genome Institute"/>
            <person name="Anderson I."/>
            <person name="Huntemann M."/>
            <person name="Han J."/>
            <person name="Chen A."/>
            <person name="Kyrpides N."/>
            <person name="Mavromatis K."/>
            <person name="Markowitz V."/>
            <person name="Palaniappan K."/>
            <person name="Ivanova N."/>
            <person name="Schaumberg A."/>
            <person name="Pati A."/>
            <person name="Liolios K."/>
            <person name="Nordberg H.P."/>
            <person name="Cantor M.N."/>
            <person name="Hua S.X."/>
            <person name="Woyke T."/>
        </authorList>
    </citation>
    <scope>NUCLEOTIDE SEQUENCE [LARGE SCALE GENOMIC DNA]</scope>
    <source>
        <strain evidence="3 4">XH-48</strain>
        <plasmid evidence="4">4</plasmid>
    </source>
</reference>
<dbReference type="PANTHER" id="PTHR46268:SF6">
    <property type="entry name" value="UNIVERSAL STRESS PROTEIN UP12"/>
    <property type="match status" value="1"/>
</dbReference>
<dbReference type="PATRIC" id="fig|797299.3.peg.3847"/>
<dbReference type="EMBL" id="CP007058">
    <property type="protein sequence ID" value="AHG02165.1"/>
    <property type="molecule type" value="Genomic_DNA"/>
</dbReference>
<dbReference type="CDD" id="cd00293">
    <property type="entry name" value="USP-like"/>
    <property type="match status" value="1"/>
</dbReference>
<name>W0JY87_9EURY</name>
<dbReference type="Pfam" id="PF00582">
    <property type="entry name" value="Usp"/>
    <property type="match status" value="1"/>
</dbReference>
<keyword evidence="3" id="KW-0614">Plasmid</keyword>
<dbReference type="RefSeq" id="WP_049954981.1">
    <property type="nucleotide sequence ID" value="NZ_CP007058.1"/>
</dbReference>
<geneLocation type="plasmid" evidence="3">
    <name>unnamed</name>
</geneLocation>
<dbReference type="OrthoDB" id="307404at2157"/>
<dbReference type="KEGG" id="hlr:HALLA_19900"/>
<evidence type="ECO:0000256" key="1">
    <source>
        <dbReference type="ARBA" id="ARBA00008791"/>
    </source>
</evidence>
<protein>
    <recommendedName>
        <fullName evidence="2">UspA domain-containing protein</fullName>
    </recommendedName>
</protein>
<evidence type="ECO:0000259" key="2">
    <source>
        <dbReference type="Pfam" id="PF00582"/>
    </source>
</evidence>
<dbReference type="SUPFAM" id="SSF52402">
    <property type="entry name" value="Adenine nucleotide alpha hydrolases-like"/>
    <property type="match status" value="1"/>
</dbReference>
<dbReference type="InterPro" id="IPR014729">
    <property type="entry name" value="Rossmann-like_a/b/a_fold"/>
</dbReference>
<dbReference type="AlphaFoldDB" id="W0JY87"/>
<accession>W0JY87</accession>
<organism evidence="3 4">
    <name type="scientific">Halostagnicola larsenii XH-48</name>
    <dbReference type="NCBI Taxonomy" id="797299"/>
    <lineage>
        <taxon>Archaea</taxon>
        <taxon>Methanobacteriati</taxon>
        <taxon>Methanobacteriota</taxon>
        <taxon>Stenosarchaea group</taxon>
        <taxon>Halobacteria</taxon>
        <taxon>Halobacteriales</taxon>
        <taxon>Natrialbaceae</taxon>
        <taxon>Halostagnicola</taxon>
    </lineage>
</organism>
<dbReference type="HOGENOM" id="CLU_049301_19_1_2"/>
<dbReference type="InterPro" id="IPR006016">
    <property type="entry name" value="UspA"/>
</dbReference>
<dbReference type="PANTHER" id="PTHR46268">
    <property type="entry name" value="STRESS RESPONSE PROTEIN NHAX"/>
    <property type="match status" value="1"/>
</dbReference>
<dbReference type="Proteomes" id="UP000019024">
    <property type="component" value="Plasmid unnamed3"/>
</dbReference>
<dbReference type="eggNOG" id="arCOG03050">
    <property type="taxonomic scope" value="Archaea"/>
</dbReference>
<dbReference type="GeneID" id="25147505"/>
<sequence length="141" mass="15414">MAILCAVDGTQPHESVVSTADDLARAYDDELIVLHVMTKDRFESRGQDRTEYYVDDAAREAREMAREAAADVLDSTDRVVARGRVGDPTAEILEVADRVSARYLVLGGRKRSPVGKALFGSTTQSILLEATTPVVTVMDEE</sequence>
<gene>
    <name evidence="3" type="ORF">HALLA_19900</name>
</gene>
<dbReference type="Gene3D" id="3.40.50.620">
    <property type="entry name" value="HUPs"/>
    <property type="match status" value="1"/>
</dbReference>
<feature type="domain" description="UspA" evidence="2">
    <location>
        <begin position="3"/>
        <end position="137"/>
    </location>
</feature>
<proteinExistence type="inferred from homology"/>